<proteinExistence type="predicted"/>
<reference evidence="7 8" key="1">
    <citation type="submission" date="2023-04" db="EMBL/GenBank/DDBJ databases">
        <title>Genome of Basidiobolus ranarum AG-B5.</title>
        <authorList>
            <person name="Stajich J.E."/>
            <person name="Carter-House D."/>
            <person name="Gryganskyi A."/>
        </authorList>
    </citation>
    <scope>NUCLEOTIDE SEQUENCE [LARGE SCALE GENOMIC DNA]</scope>
    <source>
        <strain evidence="7 8">AG-B5</strain>
    </source>
</reference>
<name>A0ABR2WW93_9FUNG</name>
<dbReference type="InterPro" id="IPR013083">
    <property type="entry name" value="Znf_RING/FYVE/PHD"/>
</dbReference>
<sequence>MATPKTQPSINNSREVIDLTELPDTSHHQPINNPNQVICVEEGATLSSRHSSNQALIILSDEEPELLNVSDSTSSNQVDTNRSLAQNNLTSFRNYGNYPIFDYNYIREPYIEGREVEEPRLLDNEEAGLDSSTDRLHGIDSNSTQGANVSQTREAAIIAEPLEEFRSLESGENNMGIKCSICLDNPQKLTTTFCGHLFCDECIHRSIKTPSKACPVCRKPLTLKKMRVLQLRVVPNHPDSSSEELTKKKKVKLSN</sequence>
<dbReference type="InterPro" id="IPR001841">
    <property type="entry name" value="Znf_RING"/>
</dbReference>
<dbReference type="Pfam" id="PF13920">
    <property type="entry name" value="zf-C3HC4_3"/>
    <property type="match status" value="1"/>
</dbReference>
<accession>A0ABR2WW93</accession>
<comment type="caution">
    <text evidence="7">The sequence shown here is derived from an EMBL/GenBank/DDBJ whole genome shotgun (WGS) entry which is preliminary data.</text>
</comment>
<feature type="domain" description="RING-type" evidence="6">
    <location>
        <begin position="179"/>
        <end position="218"/>
    </location>
</feature>
<dbReference type="InterPro" id="IPR047134">
    <property type="entry name" value="RNF4"/>
</dbReference>
<dbReference type="Proteomes" id="UP001479436">
    <property type="component" value="Unassembled WGS sequence"/>
</dbReference>
<evidence type="ECO:0000256" key="2">
    <source>
        <dbReference type="ARBA" id="ARBA00022771"/>
    </source>
</evidence>
<protein>
    <recommendedName>
        <fullName evidence="6">RING-type domain-containing protein</fullName>
    </recommendedName>
</protein>
<evidence type="ECO:0000256" key="1">
    <source>
        <dbReference type="ARBA" id="ARBA00022723"/>
    </source>
</evidence>
<dbReference type="InterPro" id="IPR017907">
    <property type="entry name" value="Znf_RING_CS"/>
</dbReference>
<keyword evidence="2 4" id="KW-0863">Zinc-finger</keyword>
<gene>
    <name evidence="7" type="ORF">K7432_005649</name>
</gene>
<keyword evidence="8" id="KW-1185">Reference proteome</keyword>
<keyword evidence="1" id="KW-0479">Metal-binding</keyword>
<evidence type="ECO:0000256" key="5">
    <source>
        <dbReference type="SAM" id="MobiDB-lite"/>
    </source>
</evidence>
<dbReference type="PANTHER" id="PTHR23041:SF78">
    <property type="entry name" value="E3 UBIQUITIN-PROTEIN LIGASE RNF4"/>
    <property type="match status" value="1"/>
</dbReference>
<dbReference type="SMART" id="SM00184">
    <property type="entry name" value="RING"/>
    <property type="match status" value="1"/>
</dbReference>
<dbReference type="PROSITE" id="PS50089">
    <property type="entry name" value="ZF_RING_2"/>
    <property type="match status" value="1"/>
</dbReference>
<dbReference type="EMBL" id="JASJQH010000228">
    <property type="protein sequence ID" value="KAK9765766.1"/>
    <property type="molecule type" value="Genomic_DNA"/>
</dbReference>
<evidence type="ECO:0000313" key="8">
    <source>
        <dbReference type="Proteomes" id="UP001479436"/>
    </source>
</evidence>
<dbReference type="PANTHER" id="PTHR23041">
    <property type="entry name" value="RING FINGER DOMAIN-CONTAINING"/>
    <property type="match status" value="1"/>
</dbReference>
<keyword evidence="3" id="KW-0862">Zinc</keyword>
<evidence type="ECO:0000313" key="7">
    <source>
        <dbReference type="EMBL" id="KAK9765766.1"/>
    </source>
</evidence>
<dbReference type="PROSITE" id="PS00518">
    <property type="entry name" value="ZF_RING_1"/>
    <property type="match status" value="1"/>
</dbReference>
<evidence type="ECO:0000256" key="4">
    <source>
        <dbReference type="PROSITE-ProRule" id="PRU00175"/>
    </source>
</evidence>
<feature type="region of interest" description="Disordered" evidence="5">
    <location>
        <begin position="131"/>
        <end position="151"/>
    </location>
</feature>
<evidence type="ECO:0000259" key="6">
    <source>
        <dbReference type="PROSITE" id="PS50089"/>
    </source>
</evidence>
<evidence type="ECO:0000256" key="3">
    <source>
        <dbReference type="ARBA" id="ARBA00022833"/>
    </source>
</evidence>
<organism evidence="7 8">
    <name type="scientific">Basidiobolus ranarum</name>
    <dbReference type="NCBI Taxonomy" id="34480"/>
    <lineage>
        <taxon>Eukaryota</taxon>
        <taxon>Fungi</taxon>
        <taxon>Fungi incertae sedis</taxon>
        <taxon>Zoopagomycota</taxon>
        <taxon>Entomophthoromycotina</taxon>
        <taxon>Basidiobolomycetes</taxon>
        <taxon>Basidiobolales</taxon>
        <taxon>Basidiobolaceae</taxon>
        <taxon>Basidiobolus</taxon>
    </lineage>
</organism>
<feature type="compositionally biased region" description="Polar residues" evidence="5">
    <location>
        <begin position="140"/>
        <end position="151"/>
    </location>
</feature>
<dbReference type="Gene3D" id="3.30.40.10">
    <property type="entry name" value="Zinc/RING finger domain, C3HC4 (zinc finger)"/>
    <property type="match status" value="1"/>
</dbReference>
<dbReference type="SUPFAM" id="SSF57850">
    <property type="entry name" value="RING/U-box"/>
    <property type="match status" value="1"/>
</dbReference>